<comment type="similarity">
    <text evidence="1">Belongs to the ABC transporter superfamily.</text>
</comment>
<dbReference type="Pfam" id="PF00005">
    <property type="entry name" value="ABC_tran"/>
    <property type="match status" value="1"/>
</dbReference>
<proteinExistence type="inferred from homology"/>
<comment type="caution">
    <text evidence="6">The sequence shown here is derived from an EMBL/GenBank/DDBJ whole genome shotgun (WGS) entry which is preliminary data.</text>
</comment>
<dbReference type="CDD" id="cd03230">
    <property type="entry name" value="ABC_DR_subfamily_A"/>
    <property type="match status" value="1"/>
</dbReference>
<dbReference type="PROSITE" id="PS50893">
    <property type="entry name" value="ABC_TRANSPORTER_2"/>
    <property type="match status" value="1"/>
</dbReference>
<dbReference type="GO" id="GO:0005524">
    <property type="term" value="F:ATP binding"/>
    <property type="evidence" value="ECO:0007669"/>
    <property type="project" value="UniProtKB-KW"/>
</dbReference>
<dbReference type="EMBL" id="JABELX010000001">
    <property type="protein sequence ID" value="NNH68961.1"/>
    <property type="molecule type" value="Genomic_DNA"/>
</dbReference>
<dbReference type="Proteomes" id="UP000586827">
    <property type="component" value="Unassembled WGS sequence"/>
</dbReference>
<dbReference type="GO" id="GO:0016887">
    <property type="term" value="F:ATP hydrolysis activity"/>
    <property type="evidence" value="ECO:0007669"/>
    <property type="project" value="InterPro"/>
</dbReference>
<dbReference type="PANTHER" id="PTHR43335:SF4">
    <property type="entry name" value="ABC TRANSPORTER, ATP-BINDING PROTEIN"/>
    <property type="match status" value="1"/>
</dbReference>
<reference evidence="6 7" key="1">
    <citation type="submission" date="2020-05" db="EMBL/GenBank/DDBJ databases">
        <title>MicrobeNet Type strains.</title>
        <authorList>
            <person name="Nicholson A.C."/>
        </authorList>
    </citation>
    <scope>NUCLEOTIDE SEQUENCE [LARGE SCALE GENOMIC DNA]</scope>
    <source>
        <strain evidence="6 7">JCM 3224</strain>
    </source>
</reference>
<keyword evidence="2" id="KW-0813">Transport</keyword>
<keyword evidence="3" id="KW-0547">Nucleotide-binding</keyword>
<protein>
    <submittedName>
        <fullName evidence="6">ABC transporter ATP-binding protein</fullName>
    </submittedName>
</protein>
<organism evidence="6 7">
    <name type="scientific">Nocardia uniformis</name>
    <dbReference type="NCBI Taxonomy" id="53432"/>
    <lineage>
        <taxon>Bacteria</taxon>
        <taxon>Bacillati</taxon>
        <taxon>Actinomycetota</taxon>
        <taxon>Actinomycetes</taxon>
        <taxon>Mycobacteriales</taxon>
        <taxon>Nocardiaceae</taxon>
        <taxon>Nocardia</taxon>
    </lineage>
</organism>
<keyword evidence="4 6" id="KW-0067">ATP-binding</keyword>
<dbReference type="SUPFAM" id="SSF52540">
    <property type="entry name" value="P-loop containing nucleoside triphosphate hydrolases"/>
    <property type="match status" value="1"/>
</dbReference>
<evidence type="ECO:0000256" key="1">
    <source>
        <dbReference type="ARBA" id="ARBA00005417"/>
    </source>
</evidence>
<dbReference type="InterPro" id="IPR027417">
    <property type="entry name" value="P-loop_NTPase"/>
</dbReference>
<evidence type="ECO:0000256" key="4">
    <source>
        <dbReference type="ARBA" id="ARBA00022840"/>
    </source>
</evidence>
<sequence>MPNRAHDEPILKVRDAVRRFGDRTVFRGVTFSVRSGSCCAIVGSNGAGKSTLLRCIVGRDRLDDGRITIGGKDIDESSARFRSEVAAVIGNAATFAHLTVHEHLQLVATAHGATQPAALATTVLEAVGLTHAADHLPAVLSSGQWRRLMLASAFVRPRRLLVLDEPEQHLDHAGREWLSAALRQEKQSGTAVVLVSHDAALVSAVADTTVDGDAWR</sequence>
<evidence type="ECO:0000256" key="2">
    <source>
        <dbReference type="ARBA" id="ARBA00022448"/>
    </source>
</evidence>
<dbReference type="PANTHER" id="PTHR43335">
    <property type="entry name" value="ABC TRANSPORTER, ATP-BINDING PROTEIN"/>
    <property type="match status" value="1"/>
</dbReference>
<keyword evidence="7" id="KW-1185">Reference proteome</keyword>
<evidence type="ECO:0000259" key="5">
    <source>
        <dbReference type="PROSITE" id="PS50893"/>
    </source>
</evidence>
<gene>
    <name evidence="6" type="ORF">HLB23_03575</name>
</gene>
<feature type="domain" description="ABC transporter" evidence="5">
    <location>
        <begin position="11"/>
        <end position="214"/>
    </location>
</feature>
<dbReference type="SMART" id="SM00382">
    <property type="entry name" value="AAA"/>
    <property type="match status" value="1"/>
</dbReference>
<accession>A0A849C7L3</accession>
<dbReference type="InterPro" id="IPR003439">
    <property type="entry name" value="ABC_transporter-like_ATP-bd"/>
</dbReference>
<evidence type="ECO:0000313" key="6">
    <source>
        <dbReference type="EMBL" id="NNH68961.1"/>
    </source>
</evidence>
<dbReference type="AlphaFoldDB" id="A0A849C7L3"/>
<evidence type="ECO:0000256" key="3">
    <source>
        <dbReference type="ARBA" id="ARBA00022741"/>
    </source>
</evidence>
<name>A0A849C7L3_9NOCA</name>
<evidence type="ECO:0000313" key="7">
    <source>
        <dbReference type="Proteomes" id="UP000586827"/>
    </source>
</evidence>
<dbReference type="InterPro" id="IPR003593">
    <property type="entry name" value="AAA+_ATPase"/>
</dbReference>
<dbReference type="PROSITE" id="PS00211">
    <property type="entry name" value="ABC_TRANSPORTER_1"/>
    <property type="match status" value="1"/>
</dbReference>
<dbReference type="Gene3D" id="3.40.50.300">
    <property type="entry name" value="P-loop containing nucleotide triphosphate hydrolases"/>
    <property type="match status" value="1"/>
</dbReference>
<dbReference type="InterPro" id="IPR017871">
    <property type="entry name" value="ABC_transporter-like_CS"/>
</dbReference>